<dbReference type="Gene3D" id="2.60.40.1610">
    <property type="entry name" value="Domain of unknown function DUF1254"/>
    <property type="match status" value="1"/>
</dbReference>
<reference evidence="4 5" key="1">
    <citation type="submission" date="2020-08" db="EMBL/GenBank/DDBJ databases">
        <title>Genomic Encyclopedia of Type Strains, Phase III (KMG-III): the genomes of soil and plant-associated and newly described type strains.</title>
        <authorList>
            <person name="Whitman W."/>
        </authorList>
    </citation>
    <scope>NUCLEOTIDE SEQUENCE [LARGE SCALE GENOMIC DNA]</scope>
    <source>
        <strain evidence="4 5">CECT 7015</strain>
    </source>
</reference>
<feature type="domain" description="DUF1254" evidence="3">
    <location>
        <begin position="73"/>
        <end position="204"/>
    </location>
</feature>
<dbReference type="Gene3D" id="2.60.120.600">
    <property type="entry name" value="Domain of unknown function DUF1214, C-terminal domain"/>
    <property type="match status" value="1"/>
</dbReference>
<dbReference type="EMBL" id="JACHXN010000001">
    <property type="protein sequence ID" value="MBB3143933.1"/>
    <property type="molecule type" value="Genomic_DNA"/>
</dbReference>
<dbReference type="PANTHER" id="PTHR36509:SF2">
    <property type="entry name" value="BLL3101 PROTEIN"/>
    <property type="match status" value="1"/>
</dbReference>
<dbReference type="SUPFAM" id="SSF160935">
    <property type="entry name" value="VPA0735-like"/>
    <property type="match status" value="1"/>
</dbReference>
<evidence type="ECO:0000259" key="3">
    <source>
        <dbReference type="Pfam" id="PF06863"/>
    </source>
</evidence>
<evidence type="ECO:0008006" key="6">
    <source>
        <dbReference type="Google" id="ProtNLM"/>
    </source>
</evidence>
<evidence type="ECO:0000256" key="1">
    <source>
        <dbReference type="SAM" id="SignalP"/>
    </source>
</evidence>
<evidence type="ECO:0000313" key="5">
    <source>
        <dbReference type="Proteomes" id="UP000554520"/>
    </source>
</evidence>
<proteinExistence type="predicted"/>
<evidence type="ECO:0000313" key="4">
    <source>
        <dbReference type="EMBL" id="MBB3143933.1"/>
    </source>
</evidence>
<sequence length="467" mass="51894">MTNITRRGFACGIALIPALRFTSALAQSSVPPEEARAIAKEAYIYGFPMVDDYRIEHAYFVDTKSPEYKGPWNHLVNIARVYTPADTAIQSPNSDTPYSFIGLDLRAEPMVLTVPPIEKHRYFSIQFIDAYTFNFAYIGSRATGNDGGSFLVAGPGWKGETPKGIKEVIRSETELLLAAYRTQLFNPDDIDSVKKIQGEYRAEPLSKFLGQPAPAAAPAIDFIKPLSPADEKTSPEFFNILNFVLQFCPTDPSETGLMARFARIGVGAGKTIDVSSPEMKTAIEQGMADAWVDLEALSKQIDAGKITFGELFGTREYLKNNYLYRMGAAVLGIYGNSKQEAMYPVYAVDTEGKKLDGASKYTVHFEADRLPPVNAFWSLTMYELPQSLLVANPINRYLLNSPMLPQFVKDTDGGLTFYIQNESPGKDKEPNWLPAPKGPFVIAMRLYWPKPEALDGSWKHPPMKQTT</sequence>
<gene>
    <name evidence="4" type="ORF">FHS21_000316</name>
</gene>
<dbReference type="InterPro" id="IPR010621">
    <property type="entry name" value="DUF1214"/>
</dbReference>
<protein>
    <recommendedName>
        <fullName evidence="6">Cell envelope protein</fullName>
    </recommendedName>
</protein>
<dbReference type="InterPro" id="IPR037050">
    <property type="entry name" value="DUF1254_sf"/>
</dbReference>
<evidence type="ECO:0000259" key="2">
    <source>
        <dbReference type="Pfam" id="PF06742"/>
    </source>
</evidence>
<comment type="caution">
    <text evidence="4">The sequence shown here is derived from an EMBL/GenBank/DDBJ whole genome shotgun (WGS) entry which is preliminary data.</text>
</comment>
<dbReference type="InterPro" id="IPR010679">
    <property type="entry name" value="DUF1254"/>
</dbReference>
<dbReference type="AlphaFoldDB" id="A0A839U1T3"/>
<dbReference type="Proteomes" id="UP000554520">
    <property type="component" value="Unassembled WGS sequence"/>
</dbReference>
<feature type="chain" id="PRO_5032607791" description="Cell envelope protein" evidence="1">
    <location>
        <begin position="27"/>
        <end position="467"/>
    </location>
</feature>
<name>A0A839U1T3_9HYPH</name>
<feature type="domain" description="DUF1214" evidence="2">
    <location>
        <begin position="340"/>
        <end position="450"/>
    </location>
</feature>
<accession>A0A839U1T3</accession>
<dbReference type="InterPro" id="IPR037049">
    <property type="entry name" value="DUF1214_C_sf"/>
</dbReference>
<dbReference type="Pfam" id="PF06742">
    <property type="entry name" value="DUF1214"/>
    <property type="match status" value="1"/>
</dbReference>
<keyword evidence="5" id="KW-1185">Reference proteome</keyword>
<dbReference type="PANTHER" id="PTHR36509">
    <property type="entry name" value="BLL3101 PROTEIN"/>
    <property type="match status" value="1"/>
</dbReference>
<dbReference type="Pfam" id="PF06863">
    <property type="entry name" value="DUF1254"/>
    <property type="match status" value="1"/>
</dbReference>
<keyword evidence="1" id="KW-0732">Signal</keyword>
<organism evidence="4 5">
    <name type="scientific">Phyllobacterium trifolii</name>
    <dbReference type="NCBI Taxonomy" id="300193"/>
    <lineage>
        <taxon>Bacteria</taxon>
        <taxon>Pseudomonadati</taxon>
        <taxon>Pseudomonadota</taxon>
        <taxon>Alphaproteobacteria</taxon>
        <taxon>Hyphomicrobiales</taxon>
        <taxon>Phyllobacteriaceae</taxon>
        <taxon>Phyllobacterium</taxon>
    </lineage>
</organism>
<feature type="signal peptide" evidence="1">
    <location>
        <begin position="1"/>
        <end position="26"/>
    </location>
</feature>